<feature type="region of interest" description="Disordered" evidence="1">
    <location>
        <begin position="1"/>
        <end position="169"/>
    </location>
</feature>
<feature type="region of interest" description="Disordered" evidence="1">
    <location>
        <begin position="195"/>
        <end position="245"/>
    </location>
</feature>
<accession>A0A1Y2IHS4</accession>
<organism evidence="2 3">
    <name type="scientific">Trametes coccinea (strain BRFM310)</name>
    <name type="common">Pycnoporus coccineus</name>
    <dbReference type="NCBI Taxonomy" id="1353009"/>
    <lineage>
        <taxon>Eukaryota</taxon>
        <taxon>Fungi</taxon>
        <taxon>Dikarya</taxon>
        <taxon>Basidiomycota</taxon>
        <taxon>Agaricomycotina</taxon>
        <taxon>Agaricomycetes</taxon>
        <taxon>Polyporales</taxon>
        <taxon>Polyporaceae</taxon>
        <taxon>Trametes</taxon>
    </lineage>
</organism>
<feature type="compositionally biased region" description="Low complexity" evidence="1">
    <location>
        <begin position="96"/>
        <end position="107"/>
    </location>
</feature>
<dbReference type="Proteomes" id="UP000193067">
    <property type="component" value="Unassembled WGS sequence"/>
</dbReference>
<protein>
    <submittedName>
        <fullName evidence="2">Uncharacterized protein</fullName>
    </submittedName>
</protein>
<proteinExistence type="predicted"/>
<name>A0A1Y2IHS4_TRAC3</name>
<dbReference type="AlphaFoldDB" id="A0A1Y2IHS4"/>
<sequence length="362" mass="38405">MVSGPPVNHLRPSVHSANTRALSDAPPDRTTRASLHPEPPQPDYDRAHGAPDALPRATMPVTAALATPHDAVLAELQSPRSTATQPAAVADAQKNPPKLSLSPSGGSQERSERTASPSPGGARSTASSPGTAQEALYDPFSGSLVGVMVPKRSDRDHERDPVASQFDQTREELWSRLASIRELQSAVASMHVQMEGTGSNDHRGTKRATGVAGRVHSDTIHVDEDWDEPDGAAEAAEEQRKRARDAEFNDLSETFRGRRKAIDDIMDKLGELSGALSAFHALPTPTMDFTANTRTNTKDSMPMSPDLSLIASPIASTAASPSPELPATLPRFVLSEAGRNEGILHESPISAPGEVPPHASPP</sequence>
<reference evidence="2 3" key="1">
    <citation type="journal article" date="2015" name="Biotechnol. Biofuels">
        <title>Enhanced degradation of softwood versus hardwood by the white-rot fungus Pycnoporus coccineus.</title>
        <authorList>
            <person name="Couturier M."/>
            <person name="Navarro D."/>
            <person name="Chevret D."/>
            <person name="Henrissat B."/>
            <person name="Piumi F."/>
            <person name="Ruiz-Duenas F.J."/>
            <person name="Martinez A.T."/>
            <person name="Grigoriev I.V."/>
            <person name="Riley R."/>
            <person name="Lipzen A."/>
            <person name="Berrin J.G."/>
            <person name="Master E.R."/>
            <person name="Rosso M.N."/>
        </authorList>
    </citation>
    <scope>NUCLEOTIDE SEQUENCE [LARGE SCALE GENOMIC DNA]</scope>
    <source>
        <strain evidence="2 3">BRFM310</strain>
    </source>
</reference>
<feature type="non-terminal residue" evidence="2">
    <location>
        <position position="1"/>
    </location>
</feature>
<gene>
    <name evidence="2" type="ORF">PYCCODRAFT_1438248</name>
</gene>
<dbReference type="EMBL" id="KZ084127">
    <property type="protein sequence ID" value="OSC99461.1"/>
    <property type="molecule type" value="Genomic_DNA"/>
</dbReference>
<feature type="compositionally biased region" description="Basic and acidic residues" evidence="1">
    <location>
        <begin position="151"/>
        <end position="161"/>
    </location>
</feature>
<feature type="region of interest" description="Disordered" evidence="1">
    <location>
        <begin position="343"/>
        <end position="362"/>
    </location>
</feature>
<evidence type="ECO:0000313" key="3">
    <source>
        <dbReference type="Proteomes" id="UP000193067"/>
    </source>
</evidence>
<evidence type="ECO:0000313" key="2">
    <source>
        <dbReference type="EMBL" id="OSC99461.1"/>
    </source>
</evidence>
<evidence type="ECO:0000256" key="1">
    <source>
        <dbReference type="SAM" id="MobiDB-lite"/>
    </source>
</evidence>
<dbReference type="OrthoDB" id="2537650at2759"/>
<keyword evidence="3" id="KW-1185">Reference proteome</keyword>